<proteinExistence type="predicted"/>
<evidence type="ECO:0000256" key="2">
    <source>
        <dbReference type="SAM" id="Phobius"/>
    </source>
</evidence>
<feature type="transmembrane region" description="Helical" evidence="2">
    <location>
        <begin position="80"/>
        <end position="101"/>
    </location>
</feature>
<evidence type="ECO:0000313" key="4">
    <source>
        <dbReference type="Proteomes" id="UP001500221"/>
    </source>
</evidence>
<accession>A0ABP9PXE0</accession>
<dbReference type="Proteomes" id="UP001500221">
    <property type="component" value="Unassembled WGS sequence"/>
</dbReference>
<dbReference type="PANTHER" id="PTHR47372">
    <property type="entry name" value="DAUER UP-REGULATED-RELATED"/>
    <property type="match status" value="1"/>
</dbReference>
<feature type="compositionally biased region" description="Basic and acidic residues" evidence="1">
    <location>
        <begin position="18"/>
        <end position="28"/>
    </location>
</feature>
<name>A0ABP9PXE0_9ACTN</name>
<evidence type="ECO:0008006" key="5">
    <source>
        <dbReference type="Google" id="ProtNLM"/>
    </source>
</evidence>
<feature type="region of interest" description="Disordered" evidence="1">
    <location>
        <begin position="103"/>
        <end position="182"/>
    </location>
</feature>
<dbReference type="Pfam" id="PF12277">
    <property type="entry name" value="DUF3618"/>
    <property type="match status" value="1"/>
</dbReference>
<dbReference type="EMBL" id="BAABKG010000004">
    <property type="protein sequence ID" value="GAA5152614.1"/>
    <property type="molecule type" value="Genomic_DNA"/>
</dbReference>
<protein>
    <recommendedName>
        <fullName evidence="5">DUF3618 domain-containing protein</fullName>
    </recommendedName>
</protein>
<keyword evidence="4" id="KW-1185">Reference proteome</keyword>
<evidence type="ECO:0000313" key="3">
    <source>
        <dbReference type="EMBL" id="GAA5152614.1"/>
    </source>
</evidence>
<comment type="caution">
    <text evidence="3">The sequence shown here is derived from an EMBL/GenBank/DDBJ whole genome shotgun (WGS) entry which is preliminary data.</text>
</comment>
<feature type="compositionally biased region" description="Basic and acidic residues" evidence="1">
    <location>
        <begin position="38"/>
        <end position="54"/>
    </location>
</feature>
<organism evidence="3 4">
    <name type="scientific">Nocardioides marinquilinus</name>
    <dbReference type="NCBI Taxonomy" id="1210400"/>
    <lineage>
        <taxon>Bacteria</taxon>
        <taxon>Bacillati</taxon>
        <taxon>Actinomycetota</taxon>
        <taxon>Actinomycetes</taxon>
        <taxon>Propionibacteriales</taxon>
        <taxon>Nocardioidaceae</taxon>
        <taxon>Nocardioides</taxon>
    </lineage>
</organism>
<reference evidence="4" key="1">
    <citation type="journal article" date="2019" name="Int. J. Syst. Evol. Microbiol.">
        <title>The Global Catalogue of Microorganisms (GCM) 10K type strain sequencing project: providing services to taxonomists for standard genome sequencing and annotation.</title>
        <authorList>
            <consortium name="The Broad Institute Genomics Platform"/>
            <consortium name="The Broad Institute Genome Sequencing Center for Infectious Disease"/>
            <person name="Wu L."/>
            <person name="Ma J."/>
        </authorList>
    </citation>
    <scope>NUCLEOTIDE SEQUENCE [LARGE SCALE GENOMIC DNA]</scope>
    <source>
        <strain evidence="4">JCM 18459</strain>
    </source>
</reference>
<feature type="region of interest" description="Disordered" evidence="1">
    <location>
        <begin position="18"/>
        <end position="78"/>
    </location>
</feature>
<sequence>MGETPDQLTQDIEQTRGRLGDHLDELQDKVSPTAIAGRQKDAAKSRIMGVRDKAMGTARSAGDSTPSASEAADSARQQVAGAPIAAGVVAFGLGMLAAALVPASRAEQKTATQVKDAVQEHAQPLMDDAKQAAGEAAEHLKGSAAESVQQVKDSASDSAQQVKDSASDSAQQVKDSGPTPTR</sequence>
<keyword evidence="2" id="KW-0472">Membrane</keyword>
<dbReference type="InterPro" id="IPR022062">
    <property type="entry name" value="DUF3618"/>
</dbReference>
<keyword evidence="2" id="KW-1133">Transmembrane helix</keyword>
<evidence type="ECO:0000256" key="1">
    <source>
        <dbReference type="SAM" id="MobiDB-lite"/>
    </source>
</evidence>
<feature type="compositionally biased region" description="Polar residues" evidence="1">
    <location>
        <begin position="146"/>
        <end position="182"/>
    </location>
</feature>
<keyword evidence="2" id="KW-0812">Transmembrane</keyword>
<gene>
    <name evidence="3" type="ORF">GCM10023340_33220</name>
</gene>
<dbReference type="Gene3D" id="1.20.5.1230">
    <property type="entry name" value="Apolipoprotein A-I"/>
    <property type="match status" value="1"/>
</dbReference>
<dbReference type="SUPFAM" id="SSF58113">
    <property type="entry name" value="Apolipoprotein A-I"/>
    <property type="match status" value="1"/>
</dbReference>
<dbReference type="RefSeq" id="WP_345461058.1">
    <property type="nucleotide sequence ID" value="NZ_BAABKG010000004.1"/>
</dbReference>
<dbReference type="PANTHER" id="PTHR47372:SF11">
    <property type="entry name" value="RE19971P"/>
    <property type="match status" value="1"/>
</dbReference>